<accession>A0ABQ2GWK8</accession>
<evidence type="ECO:0000313" key="1">
    <source>
        <dbReference type="EMBL" id="GGM14332.1"/>
    </source>
</evidence>
<dbReference type="SUPFAM" id="SSF56752">
    <property type="entry name" value="D-aminoacid aminotransferase-like PLP-dependent enzymes"/>
    <property type="match status" value="1"/>
</dbReference>
<evidence type="ECO:0000313" key="2">
    <source>
        <dbReference type="Proteomes" id="UP000661918"/>
    </source>
</evidence>
<dbReference type="InterPro" id="IPR043132">
    <property type="entry name" value="BCAT-like_C"/>
</dbReference>
<keyword evidence="2" id="KW-1185">Reference proteome</keyword>
<name>A0ABQ2GWK8_9DEIO</name>
<gene>
    <name evidence="1" type="ORF">GCM10010841_23650</name>
</gene>
<evidence type="ECO:0008006" key="3">
    <source>
        <dbReference type="Google" id="ProtNLM"/>
    </source>
</evidence>
<dbReference type="EMBL" id="BMOM01000020">
    <property type="protein sequence ID" value="GGM14332.1"/>
    <property type="molecule type" value="Genomic_DNA"/>
</dbReference>
<dbReference type="InterPro" id="IPR036038">
    <property type="entry name" value="Aminotransferase-like"/>
</dbReference>
<dbReference type="InterPro" id="IPR001544">
    <property type="entry name" value="Aminotrans_IV"/>
</dbReference>
<protein>
    <recommendedName>
        <fullName evidence="3">Aminotransferase class IV</fullName>
    </recommendedName>
</protein>
<sequence length="245" mass="26372">MKPLPPHLDAPAWLHGATAFTTVRTHRGAARLWPQHLARLRATCAFLDLPGPDPALPPLEPWSWGLLRVTVAGGGTFWSHRPLQPGPRPAGGVNVRLTGVRVHPQLAAHKTGNYLPSRLAARQSGDAFEGWLRGEDDTLADGTRTSPLLELDGTLVLPAGGLPGVTRAAFVQGLGVADRATERPVLLAELSRVTRAWVCGSGVGVVPVRRIMGEDWTRDLKVSWPETEAPALVWPDDPTRTQANP</sequence>
<dbReference type="Gene3D" id="3.20.10.10">
    <property type="entry name" value="D-amino Acid Aminotransferase, subunit A, domain 2"/>
    <property type="match status" value="1"/>
</dbReference>
<comment type="caution">
    <text evidence="1">The sequence shown here is derived from an EMBL/GenBank/DDBJ whole genome shotgun (WGS) entry which is preliminary data.</text>
</comment>
<dbReference type="Proteomes" id="UP000661918">
    <property type="component" value="Unassembled WGS sequence"/>
</dbReference>
<dbReference type="RefSeq" id="WP_188904567.1">
    <property type="nucleotide sequence ID" value="NZ_BMOM01000020.1"/>
</dbReference>
<dbReference type="Pfam" id="PF01063">
    <property type="entry name" value="Aminotran_4"/>
    <property type="match status" value="1"/>
</dbReference>
<dbReference type="Gene3D" id="3.30.470.10">
    <property type="match status" value="1"/>
</dbReference>
<dbReference type="InterPro" id="IPR043131">
    <property type="entry name" value="BCAT-like_N"/>
</dbReference>
<reference evidence="2" key="1">
    <citation type="journal article" date="2019" name="Int. J. Syst. Evol. Microbiol.">
        <title>The Global Catalogue of Microorganisms (GCM) 10K type strain sequencing project: providing services to taxonomists for standard genome sequencing and annotation.</title>
        <authorList>
            <consortium name="The Broad Institute Genomics Platform"/>
            <consortium name="The Broad Institute Genome Sequencing Center for Infectious Disease"/>
            <person name="Wu L."/>
            <person name="Ma J."/>
        </authorList>
    </citation>
    <scope>NUCLEOTIDE SEQUENCE [LARGE SCALE GENOMIC DNA]</scope>
    <source>
        <strain evidence="2">JCM 15443</strain>
    </source>
</reference>
<organism evidence="1 2">
    <name type="scientific">Deinococcus aerophilus</name>
    <dbReference type="NCBI Taxonomy" id="522488"/>
    <lineage>
        <taxon>Bacteria</taxon>
        <taxon>Thermotogati</taxon>
        <taxon>Deinococcota</taxon>
        <taxon>Deinococci</taxon>
        <taxon>Deinococcales</taxon>
        <taxon>Deinococcaceae</taxon>
        <taxon>Deinococcus</taxon>
    </lineage>
</organism>
<proteinExistence type="predicted"/>